<protein>
    <recommendedName>
        <fullName evidence="7">Cobalt-precorrin-2 C(20)-methyltransferase</fullName>
        <ecNumber evidence="7">2.1.1.151</ecNumber>
    </recommendedName>
</protein>
<evidence type="ECO:0000256" key="2">
    <source>
        <dbReference type="ARBA" id="ARBA00005879"/>
    </source>
</evidence>
<dbReference type="InterPro" id="IPR035996">
    <property type="entry name" value="4pyrrol_Methylase_sf"/>
</dbReference>
<comment type="subunit">
    <text evidence="7">Homodimer.</text>
</comment>
<dbReference type="InterPro" id="IPR014777">
    <property type="entry name" value="4pyrrole_Mease_sub1"/>
</dbReference>
<comment type="pathway">
    <text evidence="1">Cofactor biosynthesis; adenosylcobalamin biosynthesis.</text>
</comment>
<keyword evidence="4 9" id="KW-0489">Methyltransferase</keyword>
<evidence type="ECO:0000256" key="3">
    <source>
        <dbReference type="ARBA" id="ARBA00022573"/>
    </source>
</evidence>
<keyword evidence="3" id="KW-0169">Cobalamin biosynthesis</keyword>
<evidence type="ECO:0000313" key="9">
    <source>
        <dbReference type="EMBL" id="RGN32692.1"/>
    </source>
</evidence>
<dbReference type="Gene3D" id="3.30.950.10">
    <property type="entry name" value="Methyltransferase, Cobalt-precorrin-4 Transmethylase, Domain 2"/>
    <property type="match status" value="1"/>
</dbReference>
<dbReference type="EC" id="2.1.1.151" evidence="7"/>
<sequence length="240" mass="26856">MPNPVIFVSLGPGEPELITLKGLKALQNADCIFCPETHATNGRTFSRAADILRALDIPDTLLSRFTLPMSKNRTQALAAYDKVYAASAQLYKENKKVCIVAEGDAGLYSSIHYIFDKLQADGIPVQHIAGIPAFIAAGACAGLHIASQEERLTVVPGIITVEEIEKYMQEKTTIVIMKLSQCADEVHRCIHLHPEYAYHYFENVGTENEIYLNDVPQIDVHTFPYFSILIIRRQENRHKE</sequence>
<evidence type="ECO:0000256" key="6">
    <source>
        <dbReference type="ARBA" id="ARBA00022691"/>
    </source>
</evidence>
<dbReference type="AlphaFoldDB" id="A0A3E5B526"/>
<evidence type="ECO:0000256" key="5">
    <source>
        <dbReference type="ARBA" id="ARBA00022679"/>
    </source>
</evidence>
<proteinExistence type="inferred from homology"/>
<dbReference type="SUPFAM" id="SSF53790">
    <property type="entry name" value="Tetrapyrrole methylase"/>
    <property type="match status" value="1"/>
</dbReference>
<accession>A0A3E5B526</accession>
<dbReference type="GO" id="GO:0030788">
    <property type="term" value="F:precorrin-2 C20-methyltransferase activity"/>
    <property type="evidence" value="ECO:0007669"/>
    <property type="project" value="InterPro"/>
</dbReference>
<dbReference type="PANTHER" id="PTHR43467:SF2">
    <property type="entry name" value="COBALT-PRECORRIN-2 C(20)-METHYLTRANSFERASE"/>
    <property type="match status" value="1"/>
</dbReference>
<dbReference type="RefSeq" id="WP_009127676.1">
    <property type="nucleotide sequence ID" value="NZ_CABKRN010000001.1"/>
</dbReference>
<gene>
    <name evidence="9" type="ORF">DXB65_18200</name>
</gene>
<dbReference type="InterPro" id="IPR012382">
    <property type="entry name" value="CobI/CbiL"/>
</dbReference>
<dbReference type="PIRSF" id="PIRSF036427">
    <property type="entry name" value="Precrrn-2_mtase"/>
    <property type="match status" value="1"/>
</dbReference>
<name>A0A3E5B526_9BACE</name>
<comment type="caution">
    <text evidence="9">The sequence shown here is derived from an EMBL/GenBank/DDBJ whole genome shotgun (WGS) entry which is preliminary data.</text>
</comment>
<feature type="domain" description="Tetrapyrrole methylase" evidence="8">
    <location>
        <begin position="5"/>
        <end position="211"/>
    </location>
</feature>
<dbReference type="CDD" id="cd11645">
    <property type="entry name" value="Precorrin_2_C20_MT"/>
    <property type="match status" value="1"/>
</dbReference>
<keyword evidence="5 9" id="KW-0808">Transferase</keyword>
<dbReference type="InterPro" id="IPR014776">
    <property type="entry name" value="4pyrrole_Mease_sub2"/>
</dbReference>
<evidence type="ECO:0000256" key="1">
    <source>
        <dbReference type="ARBA" id="ARBA00004953"/>
    </source>
</evidence>
<dbReference type="InterPro" id="IPR000878">
    <property type="entry name" value="4pyrrol_Mease"/>
</dbReference>
<dbReference type="PANTHER" id="PTHR43467">
    <property type="entry name" value="COBALT-PRECORRIN-2 C(20)-METHYLTRANSFERASE"/>
    <property type="match status" value="1"/>
</dbReference>
<dbReference type="GO" id="GO:0009236">
    <property type="term" value="P:cobalamin biosynthetic process"/>
    <property type="evidence" value="ECO:0007669"/>
    <property type="project" value="UniProtKB-UniRule"/>
</dbReference>
<keyword evidence="6" id="KW-0949">S-adenosyl-L-methionine</keyword>
<evidence type="ECO:0000259" key="8">
    <source>
        <dbReference type="Pfam" id="PF00590"/>
    </source>
</evidence>
<evidence type="ECO:0000256" key="7">
    <source>
        <dbReference type="PIRNR" id="PIRNR036427"/>
    </source>
</evidence>
<comment type="function">
    <text evidence="7">Methylates cobalt-precorrin-2 at the C-20 position to produce cobalt-precorrin-3A in the anaerobic cobalamin biosynthesis pathway.</text>
</comment>
<dbReference type="Gene3D" id="3.40.1010.10">
    <property type="entry name" value="Cobalt-precorrin-4 Transmethylase, Domain 1"/>
    <property type="match status" value="1"/>
</dbReference>
<reference evidence="9 10" key="1">
    <citation type="submission" date="2018-08" db="EMBL/GenBank/DDBJ databases">
        <title>A genome reference for cultivated species of the human gut microbiota.</title>
        <authorList>
            <person name="Zou Y."/>
            <person name="Xue W."/>
            <person name="Luo G."/>
        </authorList>
    </citation>
    <scope>NUCLEOTIDE SEQUENCE [LARGE SCALE GENOMIC DNA]</scope>
    <source>
        <strain evidence="9 10">OM05-15BH</strain>
    </source>
</reference>
<comment type="catalytic activity">
    <reaction evidence="7">
        <text>Co-precorrin-2 + S-adenosyl-L-methionine = Co-precorrin-3 + S-adenosyl-L-homocysteine + H(+)</text>
        <dbReference type="Rhea" id="RHEA:17997"/>
        <dbReference type="ChEBI" id="CHEBI:15378"/>
        <dbReference type="ChEBI" id="CHEBI:57856"/>
        <dbReference type="ChEBI" id="CHEBI:59789"/>
        <dbReference type="ChEBI" id="CHEBI:60053"/>
        <dbReference type="ChEBI" id="CHEBI:60060"/>
        <dbReference type="EC" id="2.1.1.151"/>
    </reaction>
</comment>
<evidence type="ECO:0000313" key="10">
    <source>
        <dbReference type="Proteomes" id="UP000260983"/>
    </source>
</evidence>
<dbReference type="GO" id="GO:0032259">
    <property type="term" value="P:methylation"/>
    <property type="evidence" value="ECO:0007669"/>
    <property type="project" value="UniProtKB-KW"/>
</dbReference>
<organism evidence="9 10">
    <name type="scientific">Bacteroides oleiciplenus</name>
    <dbReference type="NCBI Taxonomy" id="626931"/>
    <lineage>
        <taxon>Bacteria</taxon>
        <taxon>Pseudomonadati</taxon>
        <taxon>Bacteroidota</taxon>
        <taxon>Bacteroidia</taxon>
        <taxon>Bacteroidales</taxon>
        <taxon>Bacteroidaceae</taxon>
        <taxon>Bacteroides</taxon>
    </lineage>
</organism>
<dbReference type="PROSITE" id="PS00839">
    <property type="entry name" value="SUMT_1"/>
    <property type="match status" value="1"/>
</dbReference>
<dbReference type="Proteomes" id="UP000260983">
    <property type="component" value="Unassembled WGS sequence"/>
</dbReference>
<dbReference type="InterPro" id="IPR003043">
    <property type="entry name" value="Uropor_MeTrfase_CS"/>
</dbReference>
<dbReference type="GO" id="GO:0043781">
    <property type="term" value="F:cobalt-factor II C20-methyltransferase activity"/>
    <property type="evidence" value="ECO:0007669"/>
    <property type="project" value="UniProtKB-EC"/>
</dbReference>
<dbReference type="EMBL" id="QSUL01000013">
    <property type="protein sequence ID" value="RGN32692.1"/>
    <property type="molecule type" value="Genomic_DNA"/>
</dbReference>
<dbReference type="Pfam" id="PF00590">
    <property type="entry name" value="TP_methylase"/>
    <property type="match status" value="1"/>
</dbReference>
<evidence type="ECO:0000256" key="4">
    <source>
        <dbReference type="ARBA" id="ARBA00022603"/>
    </source>
</evidence>
<comment type="similarity">
    <text evidence="2 7">Belongs to the precorrin methyltransferase family.</text>
</comment>